<reference evidence="2 3" key="1">
    <citation type="submission" date="2015-05" db="EMBL/GenBank/DDBJ databases">
        <authorList>
            <person name="Wang D.B."/>
            <person name="Wang M."/>
        </authorList>
    </citation>
    <scope>NUCLEOTIDE SEQUENCE [LARGE SCALE GENOMIC DNA]</scope>
    <source>
        <strain evidence="2 3">IMCC 12053</strain>
    </source>
</reference>
<evidence type="ECO:0000313" key="3">
    <source>
        <dbReference type="Proteomes" id="UP000064920"/>
    </source>
</evidence>
<dbReference type="PATRIC" id="fig|1397108.4.peg.2763"/>
<dbReference type="GO" id="GO:0004190">
    <property type="term" value="F:aspartic-type endopeptidase activity"/>
    <property type="evidence" value="ECO:0007669"/>
    <property type="project" value="InterPro"/>
</dbReference>
<keyword evidence="3" id="KW-1185">Reference proteome</keyword>
<name>A0A0N9ZI19_9RHOB</name>
<dbReference type="STRING" id="1397108.IMCC12053_2701"/>
<dbReference type="AlphaFoldDB" id="A0A0N9ZI19"/>
<dbReference type="EMBL" id="CP012023">
    <property type="protein sequence ID" value="ALI56648.1"/>
    <property type="molecule type" value="Genomic_DNA"/>
</dbReference>
<evidence type="ECO:0000259" key="1">
    <source>
        <dbReference type="Pfam" id="PF01478"/>
    </source>
</evidence>
<dbReference type="Proteomes" id="UP000064920">
    <property type="component" value="Chromosome"/>
</dbReference>
<protein>
    <submittedName>
        <fullName evidence="2">Type IV prepilin peptidase TadV/CpaA</fullName>
    </submittedName>
</protein>
<accession>A0A0N9ZI19</accession>
<dbReference type="KEGG" id="cmar:IMCC12053_2701"/>
<proteinExistence type="predicted"/>
<organism evidence="2 3">
    <name type="scientific">Celeribacter marinus</name>
    <dbReference type="NCBI Taxonomy" id="1397108"/>
    <lineage>
        <taxon>Bacteria</taxon>
        <taxon>Pseudomonadati</taxon>
        <taxon>Pseudomonadota</taxon>
        <taxon>Alphaproteobacteria</taxon>
        <taxon>Rhodobacterales</taxon>
        <taxon>Roseobacteraceae</taxon>
        <taxon>Celeribacter</taxon>
    </lineage>
</organism>
<dbReference type="GO" id="GO:0016020">
    <property type="term" value="C:membrane"/>
    <property type="evidence" value="ECO:0007669"/>
    <property type="project" value="InterPro"/>
</dbReference>
<dbReference type="Pfam" id="PF01478">
    <property type="entry name" value="Peptidase_A24"/>
    <property type="match status" value="1"/>
</dbReference>
<dbReference type="InterPro" id="IPR000045">
    <property type="entry name" value="Prepilin_IV_endopep_pep"/>
</dbReference>
<feature type="domain" description="Prepilin type IV endopeptidase peptidase" evidence="1">
    <location>
        <begin position="18"/>
        <end position="116"/>
    </location>
</feature>
<dbReference type="Gene3D" id="1.20.120.1220">
    <property type="match status" value="1"/>
</dbReference>
<dbReference type="OrthoDB" id="7709484at2"/>
<gene>
    <name evidence="2" type="ORF">IMCC12053_2701</name>
</gene>
<dbReference type="RefSeq" id="WP_062219776.1">
    <property type="nucleotide sequence ID" value="NZ_CP012023.1"/>
</dbReference>
<sequence length="164" mass="17680">MLTLSTGAALWFLVATTPVAFVSAFNDLKRMKLPNALVLVLVAIYVISGPFVLSFEQYLWGFAHGVIMYGVGMFLFMFAGVGAGDGKFAAAMSMFIPLADAMPVLMIFCAFLLGAFTAHRILRAVPAIRRATPDWVSWGHNKFPMGLALAGTLITYFAIATFGA</sequence>
<evidence type="ECO:0000313" key="2">
    <source>
        <dbReference type="EMBL" id="ALI56648.1"/>
    </source>
</evidence>